<dbReference type="InterPro" id="IPR001917">
    <property type="entry name" value="Aminotrans_II_pyridoxalP_BS"/>
</dbReference>
<dbReference type="PANTHER" id="PTHR13693">
    <property type="entry name" value="CLASS II AMINOTRANSFERASE/8-AMINO-7-OXONONANOATE SYNTHASE"/>
    <property type="match status" value="1"/>
</dbReference>
<dbReference type="Gene3D" id="3.90.1150.10">
    <property type="entry name" value="Aspartate Aminotransferase, domain 1"/>
    <property type="match status" value="1"/>
</dbReference>
<name>A0ABS4TG92_9PSEU</name>
<evidence type="ECO:0000313" key="9">
    <source>
        <dbReference type="Proteomes" id="UP001519332"/>
    </source>
</evidence>
<dbReference type="InterPro" id="IPR050087">
    <property type="entry name" value="AON_synthase_class-II"/>
</dbReference>
<comment type="caution">
    <text evidence="8">The sequence shown here is derived from an EMBL/GenBank/DDBJ whole genome shotgun (WGS) entry which is preliminary data.</text>
</comment>
<evidence type="ECO:0000256" key="4">
    <source>
        <dbReference type="ARBA" id="ARBA00022898"/>
    </source>
</evidence>
<dbReference type="SUPFAM" id="SSF53383">
    <property type="entry name" value="PLP-dependent transferases"/>
    <property type="match status" value="1"/>
</dbReference>
<evidence type="ECO:0000256" key="3">
    <source>
        <dbReference type="ARBA" id="ARBA00022679"/>
    </source>
</evidence>
<evidence type="ECO:0000256" key="2">
    <source>
        <dbReference type="ARBA" id="ARBA00013187"/>
    </source>
</evidence>
<evidence type="ECO:0000256" key="6">
    <source>
        <dbReference type="RuleBase" id="RU003693"/>
    </source>
</evidence>
<dbReference type="EMBL" id="JAGINW010000001">
    <property type="protein sequence ID" value="MBP2323437.1"/>
    <property type="molecule type" value="Genomic_DNA"/>
</dbReference>
<protein>
    <recommendedName>
        <fullName evidence="2">8-amino-7-oxononanoate synthase</fullName>
        <ecNumber evidence="2">2.3.1.47</ecNumber>
    </recommendedName>
</protein>
<proteinExistence type="inferred from homology"/>
<dbReference type="PANTHER" id="PTHR13693:SF3">
    <property type="entry name" value="LD36009P"/>
    <property type="match status" value="1"/>
</dbReference>
<accession>A0ABS4TG92</accession>
<dbReference type="Pfam" id="PF00155">
    <property type="entry name" value="Aminotran_1_2"/>
    <property type="match status" value="1"/>
</dbReference>
<keyword evidence="4 6" id="KW-0663">Pyridoxal phosphate</keyword>
<dbReference type="InterPro" id="IPR004839">
    <property type="entry name" value="Aminotransferase_I/II_large"/>
</dbReference>
<evidence type="ECO:0000259" key="7">
    <source>
        <dbReference type="Pfam" id="PF00155"/>
    </source>
</evidence>
<dbReference type="InterPro" id="IPR015422">
    <property type="entry name" value="PyrdxlP-dep_Trfase_small"/>
</dbReference>
<comment type="cofactor">
    <cofactor evidence="1 6">
        <name>pyridoxal 5'-phosphate</name>
        <dbReference type="ChEBI" id="CHEBI:597326"/>
    </cofactor>
</comment>
<organism evidence="8 9">
    <name type="scientific">Kibdelosporangium banguiense</name>
    <dbReference type="NCBI Taxonomy" id="1365924"/>
    <lineage>
        <taxon>Bacteria</taxon>
        <taxon>Bacillati</taxon>
        <taxon>Actinomycetota</taxon>
        <taxon>Actinomycetes</taxon>
        <taxon>Pseudonocardiales</taxon>
        <taxon>Pseudonocardiaceae</taxon>
        <taxon>Kibdelosporangium</taxon>
    </lineage>
</organism>
<dbReference type="EC" id="2.3.1.47" evidence="2"/>
<reference evidence="8 9" key="1">
    <citation type="submission" date="2021-03" db="EMBL/GenBank/DDBJ databases">
        <title>Sequencing the genomes of 1000 actinobacteria strains.</title>
        <authorList>
            <person name="Klenk H.-P."/>
        </authorList>
    </citation>
    <scope>NUCLEOTIDE SEQUENCE [LARGE SCALE GENOMIC DNA]</scope>
    <source>
        <strain evidence="8 9">DSM 46670</strain>
    </source>
</reference>
<feature type="domain" description="Aminotransferase class I/classII large" evidence="7">
    <location>
        <begin position="54"/>
        <end position="388"/>
    </location>
</feature>
<gene>
    <name evidence="8" type="ORF">JOF56_003822</name>
</gene>
<dbReference type="Proteomes" id="UP001519332">
    <property type="component" value="Unassembled WGS sequence"/>
</dbReference>
<dbReference type="Gene3D" id="3.40.640.10">
    <property type="entry name" value="Type I PLP-dependent aspartate aminotransferase-like (Major domain)"/>
    <property type="match status" value="1"/>
</dbReference>
<evidence type="ECO:0000313" key="8">
    <source>
        <dbReference type="EMBL" id="MBP2323437.1"/>
    </source>
</evidence>
<dbReference type="InterPro" id="IPR015424">
    <property type="entry name" value="PyrdxlP-dep_Trfase"/>
</dbReference>
<dbReference type="PROSITE" id="PS00599">
    <property type="entry name" value="AA_TRANSFER_CLASS_2"/>
    <property type="match status" value="1"/>
</dbReference>
<evidence type="ECO:0000256" key="1">
    <source>
        <dbReference type="ARBA" id="ARBA00001933"/>
    </source>
</evidence>
<keyword evidence="3" id="KW-0808">Transferase</keyword>
<comment type="catalytic activity">
    <reaction evidence="5">
        <text>6-carboxyhexanoyl-[ACP] + L-alanine + H(+) = (8S)-8-amino-7-oxononanoate + holo-[ACP] + CO2</text>
        <dbReference type="Rhea" id="RHEA:42288"/>
        <dbReference type="Rhea" id="RHEA-COMP:9685"/>
        <dbReference type="Rhea" id="RHEA-COMP:9955"/>
        <dbReference type="ChEBI" id="CHEBI:15378"/>
        <dbReference type="ChEBI" id="CHEBI:16526"/>
        <dbReference type="ChEBI" id="CHEBI:57972"/>
        <dbReference type="ChEBI" id="CHEBI:64479"/>
        <dbReference type="ChEBI" id="CHEBI:78846"/>
        <dbReference type="ChEBI" id="CHEBI:149468"/>
        <dbReference type="EC" id="2.3.1.47"/>
    </reaction>
</comment>
<keyword evidence="9" id="KW-1185">Reference proteome</keyword>
<comment type="similarity">
    <text evidence="6">Belongs to the class-II pyridoxal-phosphate-dependent aminotransferase family.</text>
</comment>
<dbReference type="InterPro" id="IPR015421">
    <property type="entry name" value="PyrdxlP-dep_Trfase_major"/>
</dbReference>
<sequence>MTTMTDVFGVLADDPITELAAQTRAQGMYPYFLPLEKSEGTEVVMEGKRLVMAGSSNYLGLNGHPRVRAAAIEAVQRFGMSCNGSRLMNGTLAMHLELEERIARFLGKEDALLFGTGYQCNVGAISALLGPADVAVCDKEVHACILDGVQMAGAQLARFRHNDSADLEAVLKLYAGTPALVIVDGVYSMSGDRAKLPEIVSVARRNGARVYVDDAHGLGVTGPGGRGTAAHFDCVPDIDLITGTFSKALASGGAVVAGSAEVIDFMRHHARSLLFSVALSASSTAATLAALDVLESEPDRPIRTQRHADRVLKELRAMGYDCGTSETPVVPVLTRDAPTTAAAWKALLDRGIYTNPVISPGVAPGRERIRISFMATHTEAQIDQIIAAFADIADIVRPGQVES</sequence>
<evidence type="ECO:0000256" key="5">
    <source>
        <dbReference type="ARBA" id="ARBA00047715"/>
    </source>
</evidence>